<organism evidence="2 3">
    <name type="scientific">Trichoderma semiorbis</name>
    <dbReference type="NCBI Taxonomy" id="1491008"/>
    <lineage>
        <taxon>Eukaryota</taxon>
        <taxon>Fungi</taxon>
        <taxon>Dikarya</taxon>
        <taxon>Ascomycota</taxon>
        <taxon>Pezizomycotina</taxon>
        <taxon>Sordariomycetes</taxon>
        <taxon>Hypocreomycetidae</taxon>
        <taxon>Hypocreales</taxon>
        <taxon>Hypocreaceae</taxon>
        <taxon>Trichoderma</taxon>
    </lineage>
</organism>
<dbReference type="PROSITE" id="PS50088">
    <property type="entry name" value="ANK_REPEAT"/>
    <property type="match status" value="2"/>
</dbReference>
<feature type="repeat" description="ANK" evidence="1">
    <location>
        <begin position="273"/>
        <end position="305"/>
    </location>
</feature>
<protein>
    <recommendedName>
        <fullName evidence="4">Ankyrin repeat protein</fullName>
    </recommendedName>
</protein>
<dbReference type="EMBL" id="JAIMJC010000004">
    <property type="protein sequence ID" value="KAH0526199.1"/>
    <property type="molecule type" value="Genomic_DNA"/>
</dbReference>
<accession>A0A9P8HJ30</accession>
<evidence type="ECO:0000256" key="1">
    <source>
        <dbReference type="PROSITE-ProRule" id="PRU00023"/>
    </source>
</evidence>
<evidence type="ECO:0000313" key="3">
    <source>
        <dbReference type="Proteomes" id="UP000826573"/>
    </source>
</evidence>
<dbReference type="PANTHER" id="PTHR46224:SF64">
    <property type="entry name" value="IQ MOTIF AND ANKYRIN REPEAT DOMAIN-CONTAINING PROTEIN 1"/>
    <property type="match status" value="1"/>
</dbReference>
<dbReference type="Proteomes" id="UP000826573">
    <property type="component" value="Unassembled WGS sequence"/>
</dbReference>
<proteinExistence type="predicted"/>
<sequence length="381" mass="40276">MSMFEICALGLHTLLEGWWDKDIGVLMVNGDEMDLLSIAAKYGHRSLCSDLINHGSDINRALRSFLGSALAEALKQNQVETAAFLLDKGCNPDNYARGKSYLCFAAEHVEQLVEILLKAGADPNIQCRFCIFGCALEAAAYEGRVDSVKALIKCGAYVNLATAALGVKFGSPLAAAAYGRSLECVKLLLEHDASVNAQLEHGEYGSALAAAAFIGSLECVKLLIEHGADVNAQLNHGYYGSASAAAVLRESLECVKLLLEHGADVNAQLERGEYGSALATAANIGSLECVKLLIEHGADVNAQVNHGNYGSALGAALCGRQRDIEIVKYLVEEAGADVSILSSSPGSMSGIPWTYTLSKTTYLVKGGYVQASVLADLGLQV</sequence>
<keyword evidence="3" id="KW-1185">Reference proteome</keyword>
<reference evidence="2 3" key="1">
    <citation type="submission" date="2021-08" db="EMBL/GenBank/DDBJ databases">
        <title>The highly contiguous genome resource for Trichoderma semiorbis FJ059, a fungal antagonistic to plant pathogens.</title>
        <authorList>
            <person name="Liu T."/>
        </authorList>
    </citation>
    <scope>NUCLEOTIDE SEQUENCE [LARGE SCALE GENOMIC DNA]</scope>
    <source>
        <strain evidence="2 3">FJ059</strain>
    </source>
</reference>
<dbReference type="SUPFAM" id="SSF48403">
    <property type="entry name" value="Ankyrin repeat"/>
    <property type="match status" value="1"/>
</dbReference>
<dbReference type="InterPro" id="IPR002110">
    <property type="entry name" value="Ankyrin_rpt"/>
</dbReference>
<evidence type="ECO:0008006" key="4">
    <source>
        <dbReference type="Google" id="ProtNLM"/>
    </source>
</evidence>
<dbReference type="SMART" id="SM00248">
    <property type="entry name" value="ANK"/>
    <property type="match status" value="9"/>
</dbReference>
<dbReference type="InterPro" id="IPR036770">
    <property type="entry name" value="Ankyrin_rpt-contain_sf"/>
</dbReference>
<keyword evidence="1" id="KW-0040">ANK repeat</keyword>
<dbReference type="AlphaFoldDB" id="A0A9P8HJ30"/>
<dbReference type="PROSITE" id="PS50297">
    <property type="entry name" value="ANK_REP_REGION"/>
    <property type="match status" value="2"/>
</dbReference>
<dbReference type="PANTHER" id="PTHR46224">
    <property type="entry name" value="ANKYRIN REPEAT FAMILY PROTEIN"/>
    <property type="match status" value="1"/>
</dbReference>
<feature type="repeat" description="ANK" evidence="1">
    <location>
        <begin position="203"/>
        <end position="235"/>
    </location>
</feature>
<evidence type="ECO:0000313" key="2">
    <source>
        <dbReference type="EMBL" id="KAH0526199.1"/>
    </source>
</evidence>
<comment type="caution">
    <text evidence="2">The sequence shown here is derived from an EMBL/GenBank/DDBJ whole genome shotgun (WGS) entry which is preliminary data.</text>
</comment>
<dbReference type="InterPro" id="IPR051616">
    <property type="entry name" value="Cul2-RING_E3_ligase_SR"/>
</dbReference>
<gene>
    <name evidence="2" type="ORF">TsFJ059_009554</name>
</gene>
<name>A0A9P8HJ30_9HYPO</name>
<dbReference type="Pfam" id="PF12796">
    <property type="entry name" value="Ank_2"/>
    <property type="match status" value="3"/>
</dbReference>
<dbReference type="Gene3D" id="1.25.40.20">
    <property type="entry name" value="Ankyrin repeat-containing domain"/>
    <property type="match status" value="3"/>
</dbReference>